<evidence type="ECO:0000256" key="2">
    <source>
        <dbReference type="ARBA" id="ARBA00022917"/>
    </source>
</evidence>
<dbReference type="PIRSF" id="PIRSF006181">
    <property type="entry name" value="EbsC_YbaK"/>
    <property type="match status" value="1"/>
</dbReference>
<dbReference type="SUPFAM" id="SSF55826">
    <property type="entry name" value="YbaK/ProRS associated domain"/>
    <property type="match status" value="1"/>
</dbReference>
<reference evidence="6" key="2">
    <citation type="submission" date="2021-09" db="EMBL/GenBank/DDBJ databases">
        <authorList>
            <person name="Gilroy R."/>
        </authorList>
    </citation>
    <scope>NUCLEOTIDE SEQUENCE</scope>
    <source>
        <strain evidence="6">CHK171-7178</strain>
    </source>
</reference>
<evidence type="ECO:0000259" key="5">
    <source>
        <dbReference type="Pfam" id="PF04073"/>
    </source>
</evidence>
<evidence type="ECO:0000256" key="4">
    <source>
        <dbReference type="PIRNR" id="PIRNR006181"/>
    </source>
</evidence>
<dbReference type="InterPro" id="IPR007214">
    <property type="entry name" value="YbaK/aa-tRNA-synth-assoc-dom"/>
</dbReference>
<evidence type="ECO:0000313" key="7">
    <source>
        <dbReference type="Proteomes" id="UP000698173"/>
    </source>
</evidence>
<dbReference type="AlphaFoldDB" id="A0A921G2P2"/>
<keyword evidence="2 4" id="KW-0648">Protein biosynthesis</keyword>
<gene>
    <name evidence="6" type="primary">ybaK</name>
    <name evidence="6" type="ORF">K8V56_18775</name>
</gene>
<dbReference type="CDD" id="cd00002">
    <property type="entry name" value="YbaK_deacylase"/>
    <property type="match status" value="1"/>
</dbReference>
<dbReference type="PANTHER" id="PTHR30411:SF0">
    <property type="entry name" value="CYS-TRNA(PRO)_CYS-TRNA(CYS) DEACYLASE YBAK"/>
    <property type="match status" value="1"/>
</dbReference>
<proteinExistence type="inferred from homology"/>
<evidence type="ECO:0000313" key="6">
    <source>
        <dbReference type="EMBL" id="HJF33816.1"/>
    </source>
</evidence>
<sequence length="164" mass="17902">MKKQGKQIKTNAVRILDGENIAYDLMEYDVNDGMVDGISVAEKTGQAVETVYKTLATIAGPREIIVFLVPVAGELDLKKAAKVAEVKKLEMLPLKDLTKETGYVRGGCSAVGMKKKYPTFIDKSAESLDKMIVSAGKPGLQMRLVPSELAKVTDASFYDIVKSW</sequence>
<dbReference type="Proteomes" id="UP000698173">
    <property type="component" value="Unassembled WGS sequence"/>
</dbReference>
<dbReference type="GO" id="GO:0002161">
    <property type="term" value="F:aminoacyl-tRNA deacylase activity"/>
    <property type="evidence" value="ECO:0007669"/>
    <property type="project" value="InterPro"/>
</dbReference>
<dbReference type="GO" id="GO:0016829">
    <property type="term" value="F:lyase activity"/>
    <property type="evidence" value="ECO:0007669"/>
    <property type="project" value="UniProtKB-KW"/>
</dbReference>
<dbReference type="GO" id="GO:0006412">
    <property type="term" value="P:translation"/>
    <property type="evidence" value="ECO:0007669"/>
    <property type="project" value="UniProtKB-KW"/>
</dbReference>
<dbReference type="EMBL" id="DYWT01000281">
    <property type="protein sequence ID" value="HJF33816.1"/>
    <property type="molecule type" value="Genomic_DNA"/>
</dbReference>
<organism evidence="6 7">
    <name type="scientific">Sporosarcina psychrophila</name>
    <name type="common">Bacillus psychrophilus</name>
    <dbReference type="NCBI Taxonomy" id="1476"/>
    <lineage>
        <taxon>Bacteria</taxon>
        <taxon>Bacillati</taxon>
        <taxon>Bacillota</taxon>
        <taxon>Bacilli</taxon>
        <taxon>Bacillales</taxon>
        <taxon>Caryophanaceae</taxon>
        <taxon>Sporosarcina</taxon>
    </lineage>
</organism>
<keyword evidence="3 4" id="KW-0456">Lyase</keyword>
<name>A0A921G2P2_SPOPS</name>
<reference evidence="6" key="1">
    <citation type="journal article" date="2021" name="PeerJ">
        <title>Extensive microbial diversity within the chicken gut microbiome revealed by metagenomics and culture.</title>
        <authorList>
            <person name="Gilroy R."/>
            <person name="Ravi A."/>
            <person name="Getino M."/>
            <person name="Pursley I."/>
            <person name="Horton D.L."/>
            <person name="Alikhan N.F."/>
            <person name="Baker D."/>
            <person name="Gharbi K."/>
            <person name="Hall N."/>
            <person name="Watson M."/>
            <person name="Adriaenssens E.M."/>
            <person name="Foster-Nyarko E."/>
            <person name="Jarju S."/>
            <person name="Secka A."/>
            <person name="Antonio M."/>
            <person name="Oren A."/>
            <person name="Chaudhuri R.R."/>
            <person name="La Ragione R."/>
            <person name="Hildebrand F."/>
            <person name="Pallen M.J."/>
        </authorList>
    </citation>
    <scope>NUCLEOTIDE SEQUENCE</scope>
    <source>
        <strain evidence="6">CHK171-7178</strain>
    </source>
</reference>
<dbReference type="InterPro" id="IPR004369">
    <property type="entry name" value="Prolyl-tRNA_editing_YbaK/EbsC"/>
</dbReference>
<dbReference type="Gene3D" id="3.90.960.10">
    <property type="entry name" value="YbaK/aminoacyl-tRNA synthetase-associated domain"/>
    <property type="match status" value="1"/>
</dbReference>
<evidence type="ECO:0000256" key="1">
    <source>
        <dbReference type="ARBA" id="ARBA00009798"/>
    </source>
</evidence>
<accession>A0A921G2P2</accession>
<dbReference type="PANTHER" id="PTHR30411">
    <property type="entry name" value="CYTOPLASMIC PROTEIN"/>
    <property type="match status" value="1"/>
</dbReference>
<evidence type="ECO:0000256" key="3">
    <source>
        <dbReference type="ARBA" id="ARBA00023239"/>
    </source>
</evidence>
<dbReference type="Pfam" id="PF04073">
    <property type="entry name" value="tRNA_edit"/>
    <property type="match status" value="1"/>
</dbReference>
<comment type="similarity">
    <text evidence="1 4">Belongs to the prolyl-tRNA editing family. YbaK/EbsC subfamily.</text>
</comment>
<dbReference type="InterPro" id="IPR036754">
    <property type="entry name" value="YbaK/aa-tRNA-synt-asso_dom_sf"/>
</dbReference>
<dbReference type="EC" id="4.2.-.-" evidence="4"/>
<dbReference type="NCBIfam" id="TIGR00011">
    <property type="entry name" value="YbaK_EbsC"/>
    <property type="match status" value="1"/>
</dbReference>
<protein>
    <recommendedName>
        <fullName evidence="4">Cys-tRNA(Pro)/Cys-tRNA(Cys) deacylase</fullName>
        <ecNumber evidence="4">4.2.-.-</ecNumber>
    </recommendedName>
</protein>
<feature type="domain" description="YbaK/aminoacyl-tRNA synthetase-associated" evidence="5">
    <location>
        <begin position="40"/>
        <end position="151"/>
    </location>
</feature>
<comment type="caution">
    <text evidence="6">The sequence shown here is derived from an EMBL/GenBank/DDBJ whole genome shotgun (WGS) entry which is preliminary data.</text>
</comment>